<dbReference type="SUPFAM" id="SSF50044">
    <property type="entry name" value="SH3-domain"/>
    <property type="match status" value="1"/>
</dbReference>
<feature type="domain" description="SH3" evidence="4">
    <location>
        <begin position="1"/>
        <end position="61"/>
    </location>
</feature>
<dbReference type="InterPro" id="IPR001452">
    <property type="entry name" value="SH3_domain"/>
</dbReference>
<accession>A0ABD0Z1K7</accession>
<dbReference type="AlphaFoldDB" id="A0ABD0Z1K7"/>
<feature type="region of interest" description="Disordered" evidence="3">
    <location>
        <begin position="105"/>
        <end position="136"/>
    </location>
</feature>
<evidence type="ECO:0000259" key="4">
    <source>
        <dbReference type="PROSITE" id="PS50002"/>
    </source>
</evidence>
<keyword evidence="1 2" id="KW-0728">SH3 domain</keyword>
<comment type="caution">
    <text evidence="5">The sequence shown here is derived from an EMBL/GenBank/DDBJ whole genome shotgun (WGS) entry which is preliminary data.</text>
</comment>
<name>A0ABD0Z1K7_9HEMI</name>
<dbReference type="InterPro" id="IPR030125">
    <property type="entry name" value="SPIN90/Ldb17"/>
</dbReference>
<gene>
    <name evidence="5" type="ORF">AAG570_010784</name>
</gene>
<evidence type="ECO:0000256" key="2">
    <source>
        <dbReference type="PROSITE-ProRule" id="PRU00192"/>
    </source>
</evidence>
<evidence type="ECO:0000313" key="5">
    <source>
        <dbReference type="EMBL" id="KAL1132832.1"/>
    </source>
</evidence>
<dbReference type="PANTHER" id="PTHR13357">
    <property type="entry name" value="SH3 ADAPTER PROTEIN SPIN90 NCK INTERACTING PROTEIN WITH SH3 DOMAIN"/>
    <property type="match status" value="1"/>
</dbReference>
<keyword evidence="6" id="KW-1185">Reference proteome</keyword>
<evidence type="ECO:0000256" key="3">
    <source>
        <dbReference type="SAM" id="MobiDB-lite"/>
    </source>
</evidence>
<dbReference type="EMBL" id="JBFDAA010000005">
    <property type="protein sequence ID" value="KAL1132832.1"/>
    <property type="molecule type" value="Genomic_DNA"/>
</dbReference>
<dbReference type="Pfam" id="PF09431">
    <property type="entry name" value="SPIN90_LRD"/>
    <property type="match status" value="1"/>
</dbReference>
<dbReference type="Pfam" id="PF00018">
    <property type="entry name" value="SH3_1"/>
    <property type="match status" value="1"/>
</dbReference>
<dbReference type="Gene3D" id="2.30.30.40">
    <property type="entry name" value="SH3 Domains"/>
    <property type="match status" value="1"/>
</dbReference>
<organism evidence="5 6">
    <name type="scientific">Ranatra chinensis</name>
    <dbReference type="NCBI Taxonomy" id="642074"/>
    <lineage>
        <taxon>Eukaryota</taxon>
        <taxon>Metazoa</taxon>
        <taxon>Ecdysozoa</taxon>
        <taxon>Arthropoda</taxon>
        <taxon>Hexapoda</taxon>
        <taxon>Insecta</taxon>
        <taxon>Pterygota</taxon>
        <taxon>Neoptera</taxon>
        <taxon>Paraneoptera</taxon>
        <taxon>Hemiptera</taxon>
        <taxon>Heteroptera</taxon>
        <taxon>Panheteroptera</taxon>
        <taxon>Nepomorpha</taxon>
        <taxon>Nepidae</taxon>
        <taxon>Ranatrinae</taxon>
        <taxon>Ranatra</taxon>
    </lineage>
</organism>
<dbReference type="PROSITE" id="PS50002">
    <property type="entry name" value="SH3"/>
    <property type="match status" value="1"/>
</dbReference>
<sequence>MEMLEALYDFKGTIPQTLSFSRDDIFIFHSGNNMEKNWWSVINIKGKMGYIPSNYVAPIKVSREKLLDFLGHSLEHLGRDISRESGGTDKQLELMQELITRRQELMERKPKVKSHHKEKISSSKSLPNPSVDDQVRKQTGLSYESARIAVRVVTEGLSELVGSDGTMLEGVVGWLESACLAWTPPPHILDSTPDAQQLTSAFSYLTACRADAQQRSWQLWDDEHTISQKIALLTSILNDAHPAICQRVLKISDYADVSMLVEYYQMENRLSIRSLLVQTFAVMCKLDKTVISILLNSVLPMELAREMQSNIKKIVLLEQPAQLLSMIFSMGEPMPITHLEHLGGDFVKLMFELIESERENDIADMVLILLLSYNLQFKPHSTTNITIQALCELDSAKTFTEKVMLLINREDDPVAHLKTHHCPFHSVLKLLKDIFTNSVTAKLFYTNDVRVLIDIILRQLTDLSPNHERRTDYLELCRSVMLSCDLAAFEHRADKLRDRFIYILEEETPPVEADRAIVVEIMKALPQLFGRSLEQPTHF</sequence>
<dbReference type="SMART" id="SM00326">
    <property type="entry name" value="SH3"/>
    <property type="match status" value="1"/>
</dbReference>
<dbReference type="Proteomes" id="UP001558652">
    <property type="component" value="Unassembled WGS sequence"/>
</dbReference>
<reference evidence="5 6" key="1">
    <citation type="submission" date="2024-07" db="EMBL/GenBank/DDBJ databases">
        <title>Chromosome-level genome assembly of the water stick insect Ranatra chinensis (Heteroptera: Nepidae).</title>
        <authorList>
            <person name="Liu X."/>
        </authorList>
    </citation>
    <scope>NUCLEOTIDE SEQUENCE [LARGE SCALE GENOMIC DNA]</scope>
    <source>
        <strain evidence="5">Cailab_2021Rc</strain>
        <tissue evidence="5">Muscle</tissue>
    </source>
</reference>
<proteinExistence type="predicted"/>
<dbReference type="InterPro" id="IPR036028">
    <property type="entry name" value="SH3-like_dom_sf"/>
</dbReference>
<dbReference type="InterPro" id="IPR018556">
    <property type="entry name" value="SPIN90/Ldb17_LRD"/>
</dbReference>
<evidence type="ECO:0000313" key="6">
    <source>
        <dbReference type="Proteomes" id="UP001558652"/>
    </source>
</evidence>
<evidence type="ECO:0000256" key="1">
    <source>
        <dbReference type="ARBA" id="ARBA00022443"/>
    </source>
</evidence>
<protein>
    <recommendedName>
        <fullName evidence="4">SH3 domain-containing protein</fullName>
    </recommendedName>
</protein>
<dbReference type="PANTHER" id="PTHR13357:SF1">
    <property type="entry name" value="NCK-INTERACTING PROTEIN WITH SH3 DOMAIN"/>
    <property type="match status" value="1"/>
</dbReference>